<protein>
    <submittedName>
        <fullName evidence="1">Uncharacterized protein</fullName>
    </submittedName>
</protein>
<reference evidence="1" key="1">
    <citation type="submission" date="2014-11" db="EMBL/GenBank/DDBJ databases">
        <authorList>
            <person name="Amaro Gonzalez C."/>
        </authorList>
    </citation>
    <scope>NUCLEOTIDE SEQUENCE</scope>
</reference>
<dbReference type="EMBL" id="GBXM01018500">
    <property type="protein sequence ID" value="JAH90077.1"/>
    <property type="molecule type" value="Transcribed_RNA"/>
</dbReference>
<accession>A0A0E9WI89</accession>
<name>A0A0E9WI89_ANGAN</name>
<evidence type="ECO:0000313" key="1">
    <source>
        <dbReference type="EMBL" id="JAH90077.1"/>
    </source>
</evidence>
<reference evidence="1" key="2">
    <citation type="journal article" date="2015" name="Fish Shellfish Immunol.">
        <title>Early steps in the European eel (Anguilla anguilla)-Vibrio vulnificus interaction in the gills: Role of the RtxA13 toxin.</title>
        <authorList>
            <person name="Callol A."/>
            <person name="Pajuelo D."/>
            <person name="Ebbesson L."/>
            <person name="Teles M."/>
            <person name="MacKenzie S."/>
            <person name="Amaro C."/>
        </authorList>
    </citation>
    <scope>NUCLEOTIDE SEQUENCE</scope>
</reference>
<dbReference type="AlphaFoldDB" id="A0A0E9WI89"/>
<proteinExistence type="predicted"/>
<organism evidence="1">
    <name type="scientific">Anguilla anguilla</name>
    <name type="common">European freshwater eel</name>
    <name type="synonym">Muraena anguilla</name>
    <dbReference type="NCBI Taxonomy" id="7936"/>
    <lineage>
        <taxon>Eukaryota</taxon>
        <taxon>Metazoa</taxon>
        <taxon>Chordata</taxon>
        <taxon>Craniata</taxon>
        <taxon>Vertebrata</taxon>
        <taxon>Euteleostomi</taxon>
        <taxon>Actinopterygii</taxon>
        <taxon>Neopterygii</taxon>
        <taxon>Teleostei</taxon>
        <taxon>Anguilliformes</taxon>
        <taxon>Anguillidae</taxon>
        <taxon>Anguilla</taxon>
    </lineage>
</organism>
<sequence>MGVLNIGPTMPLGIVEGAAVFSVY</sequence>